<protein>
    <submittedName>
        <fullName evidence="3">Uncharacterized protein</fullName>
    </submittedName>
</protein>
<reference evidence="2" key="1">
    <citation type="journal article" date="2014" name="Int. J. Syst. Evol. Microbiol.">
        <title>Complete genome sequence of Corynebacterium casei LMG S-19264T (=DSM 44701T), isolated from a smear-ripened cheese.</title>
        <authorList>
            <consortium name="US DOE Joint Genome Institute (JGI-PGF)"/>
            <person name="Walter F."/>
            <person name="Albersmeier A."/>
            <person name="Kalinowski J."/>
            <person name="Ruckert C."/>
        </authorList>
    </citation>
    <scope>NUCLEOTIDE SEQUENCE</scope>
    <source>
        <strain evidence="2">JCM 4434</strain>
    </source>
</reference>
<dbReference type="EMBL" id="JPRF03000035">
    <property type="protein sequence ID" value="OEV35369.1"/>
    <property type="molecule type" value="Genomic_DNA"/>
</dbReference>
<organism evidence="3 4">
    <name type="scientific">Kitasatospora aureofaciens</name>
    <name type="common">Streptomyces aureofaciens</name>
    <dbReference type="NCBI Taxonomy" id="1894"/>
    <lineage>
        <taxon>Bacteria</taxon>
        <taxon>Bacillati</taxon>
        <taxon>Actinomycetota</taxon>
        <taxon>Actinomycetes</taxon>
        <taxon>Kitasatosporales</taxon>
        <taxon>Streptomycetaceae</taxon>
        <taxon>Kitasatospora</taxon>
    </lineage>
</organism>
<evidence type="ECO:0000256" key="1">
    <source>
        <dbReference type="SAM" id="Phobius"/>
    </source>
</evidence>
<evidence type="ECO:0000313" key="3">
    <source>
        <dbReference type="EMBL" id="OEV35369.1"/>
    </source>
</evidence>
<accession>A0A8H9HF74</accession>
<evidence type="ECO:0000313" key="2">
    <source>
        <dbReference type="EMBL" id="GGU58522.1"/>
    </source>
</evidence>
<feature type="transmembrane region" description="Helical" evidence="1">
    <location>
        <begin position="39"/>
        <end position="56"/>
    </location>
</feature>
<dbReference type="Proteomes" id="UP000610124">
    <property type="component" value="Unassembled WGS sequence"/>
</dbReference>
<keyword evidence="4" id="KW-1185">Reference proteome</keyword>
<comment type="caution">
    <text evidence="3">The sequence shown here is derived from an EMBL/GenBank/DDBJ whole genome shotgun (WGS) entry which is preliminary data.</text>
</comment>
<reference evidence="2" key="5">
    <citation type="submission" date="2020-09" db="EMBL/GenBank/DDBJ databases">
        <authorList>
            <person name="Sun Q."/>
            <person name="Ohkuma M."/>
        </authorList>
    </citation>
    <scope>NUCLEOTIDE SEQUENCE</scope>
    <source>
        <strain evidence="2">JCM 4434</strain>
    </source>
</reference>
<keyword evidence="1" id="KW-0472">Membrane</keyword>
<keyword evidence="1" id="KW-1133">Transmembrane helix</keyword>
<proteinExistence type="predicted"/>
<dbReference type="AlphaFoldDB" id="A0A1E7N3U4"/>
<keyword evidence="1" id="KW-0812">Transmembrane</keyword>
<gene>
    <name evidence="2" type="ORF">GCM10010502_06570</name>
    <name evidence="3" type="ORF">HS99_0032670</name>
</gene>
<dbReference type="Proteomes" id="UP000037395">
    <property type="component" value="Unassembled WGS sequence"/>
</dbReference>
<dbReference type="EMBL" id="BMUB01000001">
    <property type="protein sequence ID" value="GGU58522.1"/>
    <property type="molecule type" value="Genomic_DNA"/>
</dbReference>
<sequence length="214" mass="21717">MTTPAHFRQQLADELTARAADLPAAAAPVRVRPRHTRRVVVTGFGLAAAVTAVVLVPHTGATPATPAAPAAPSGPSAPVPSATAVRLSTASYTVTPNKDGTVSFQLMGAEWSGLQEALRSVGVPALVMKPSASCRTSVATNSNGLEEVMSLDPANGRIAVLHPAAIPPGESLLLLNTVPEGSLHPATVGSLDISLTKETPSCFPLSQTNVVGVG</sequence>
<accession>A0A1E7N3U4</accession>
<dbReference type="RefSeq" id="WP_030278668.1">
    <property type="nucleotide sequence ID" value="NZ_BMUB01000001.1"/>
</dbReference>
<name>A0A1E7N3U4_KITAU</name>
<dbReference type="OrthoDB" id="4240600at2"/>
<reference evidence="4" key="3">
    <citation type="submission" date="2016-08" db="EMBL/GenBank/DDBJ databases">
        <title>Sequencing, assembly and comparative genomics of S. aureofaciens ATCC 10762.</title>
        <authorList>
            <person name="Gradnigo J.S."/>
            <person name="Johnson N."/>
            <person name="Somerville G.A."/>
        </authorList>
    </citation>
    <scope>NUCLEOTIDE SEQUENCE [LARGE SCALE GENOMIC DNA]</scope>
    <source>
        <strain evidence="4">ATCC 10762 / DSM 40127 / CCM 3239 / JCM 4008 / LMG 5968 / NBRC 12843 / NCIMB 8234 / A-377</strain>
    </source>
</reference>
<reference evidence="3 4" key="2">
    <citation type="submission" date="2014-07" db="EMBL/GenBank/DDBJ databases">
        <authorList>
            <person name="Zhang J.E."/>
            <person name="Yang H."/>
            <person name="Guo J."/>
            <person name="Deng Z."/>
            <person name="Luo H."/>
            <person name="Luo M."/>
            <person name="Zhao B."/>
        </authorList>
    </citation>
    <scope>NUCLEOTIDE SEQUENCE [LARGE SCALE GENOMIC DNA]</scope>
    <source>
        <strain evidence="3">ATCC 10762</strain>
        <strain evidence="4">ATCC 10762 / DSM 40127 / CCM 3239 / JCM 4008 / LMG 5968 / NBRC 12843 / NCIMB 8234 / A-377</strain>
    </source>
</reference>
<reference evidence="3" key="4">
    <citation type="submission" date="2016-08" db="EMBL/GenBank/DDBJ databases">
        <title>Sequencing, Assembly and Comparative Genomics of S. aureofaciens ATCC 10762.</title>
        <authorList>
            <person name="Gradnigo J.S."/>
            <person name="Johnson N."/>
            <person name="Somerville G.A."/>
        </authorList>
    </citation>
    <scope>NUCLEOTIDE SEQUENCE [LARGE SCALE GENOMIC DNA]</scope>
    <source>
        <strain evidence="3">ATCC 10762</strain>
    </source>
</reference>
<dbReference type="GeneID" id="97483834"/>
<evidence type="ECO:0000313" key="4">
    <source>
        <dbReference type="Proteomes" id="UP000037395"/>
    </source>
</evidence>